<comment type="caution">
    <text evidence="2">The sequence shown here is derived from an EMBL/GenBank/DDBJ whole genome shotgun (WGS) entry which is preliminary data.</text>
</comment>
<accession>A0AAN7A0E8</accession>
<evidence type="ECO:0000256" key="1">
    <source>
        <dbReference type="SAM" id="MobiDB-lite"/>
    </source>
</evidence>
<reference evidence="2" key="2">
    <citation type="submission" date="2023-05" db="EMBL/GenBank/DDBJ databases">
        <authorList>
            <consortium name="Lawrence Berkeley National Laboratory"/>
            <person name="Steindorff A."/>
            <person name="Hensen N."/>
            <person name="Bonometti L."/>
            <person name="Westerberg I."/>
            <person name="Brannstrom I.O."/>
            <person name="Guillou S."/>
            <person name="Cros-Aarteil S."/>
            <person name="Calhoun S."/>
            <person name="Haridas S."/>
            <person name="Kuo A."/>
            <person name="Mondo S."/>
            <person name="Pangilinan J."/>
            <person name="Riley R."/>
            <person name="Labutti K."/>
            <person name="Andreopoulos B."/>
            <person name="Lipzen A."/>
            <person name="Chen C."/>
            <person name="Yanf M."/>
            <person name="Daum C."/>
            <person name="Ng V."/>
            <person name="Clum A."/>
            <person name="Ohm R."/>
            <person name="Martin F."/>
            <person name="Silar P."/>
            <person name="Natvig D."/>
            <person name="Lalanne C."/>
            <person name="Gautier V."/>
            <person name="Ament-Velasquez S.L."/>
            <person name="Kruys A."/>
            <person name="Hutchinson M.I."/>
            <person name="Powell A.J."/>
            <person name="Barry K."/>
            <person name="Miller A.N."/>
            <person name="Grigoriev I.V."/>
            <person name="Debuchy R."/>
            <person name="Gladieux P."/>
            <person name="Thoren M.H."/>
            <person name="Johannesson H."/>
        </authorList>
    </citation>
    <scope>NUCLEOTIDE SEQUENCE</scope>
    <source>
        <strain evidence="2">CBS 538.74</strain>
    </source>
</reference>
<reference evidence="2" key="1">
    <citation type="journal article" date="2023" name="Mol. Phylogenet. Evol.">
        <title>Genome-scale phylogeny and comparative genomics of the fungal order Sordariales.</title>
        <authorList>
            <person name="Hensen N."/>
            <person name="Bonometti L."/>
            <person name="Westerberg I."/>
            <person name="Brannstrom I.O."/>
            <person name="Guillou S."/>
            <person name="Cros-Aarteil S."/>
            <person name="Calhoun S."/>
            <person name="Haridas S."/>
            <person name="Kuo A."/>
            <person name="Mondo S."/>
            <person name="Pangilinan J."/>
            <person name="Riley R."/>
            <person name="LaButti K."/>
            <person name="Andreopoulos B."/>
            <person name="Lipzen A."/>
            <person name="Chen C."/>
            <person name="Yan M."/>
            <person name="Daum C."/>
            <person name="Ng V."/>
            <person name="Clum A."/>
            <person name="Steindorff A."/>
            <person name="Ohm R.A."/>
            <person name="Martin F."/>
            <person name="Silar P."/>
            <person name="Natvig D.O."/>
            <person name="Lalanne C."/>
            <person name="Gautier V."/>
            <person name="Ament-Velasquez S.L."/>
            <person name="Kruys A."/>
            <person name="Hutchinson M.I."/>
            <person name="Powell A.J."/>
            <person name="Barry K."/>
            <person name="Miller A.N."/>
            <person name="Grigoriev I.V."/>
            <person name="Debuchy R."/>
            <person name="Gladieux P."/>
            <person name="Hiltunen Thoren M."/>
            <person name="Johannesson H."/>
        </authorList>
    </citation>
    <scope>NUCLEOTIDE SEQUENCE</scope>
    <source>
        <strain evidence="2">CBS 538.74</strain>
    </source>
</reference>
<feature type="region of interest" description="Disordered" evidence="1">
    <location>
        <begin position="131"/>
        <end position="150"/>
    </location>
</feature>
<dbReference type="EMBL" id="MU856850">
    <property type="protein sequence ID" value="KAK4157477.1"/>
    <property type="molecule type" value="Genomic_DNA"/>
</dbReference>
<sequence length="241" mass="26634">MPQEIQALPIRSQMTRVVPRQEHAMLTPGEKNFPCTPRQRPLLLACDERVLAQIAAFGPLRYISPAYLKQRIAASGYFAAPSLHVLLRRQSATMSFDWTHQFCLGCDKQTEGATYCSESCRLADYDKTSPSTPSSAASSPALSSPPLDWNLSRPTTTANTKFYVSPAYDFGLAQLSTRRGSAQSYQTLSPSASHTSLCSIRSHSSAGLDAAQLTEKAARELRAYARSFESVRLQQRRRSSH</sequence>
<protein>
    <submittedName>
        <fullName evidence="2">Uncharacterized protein</fullName>
    </submittedName>
</protein>
<dbReference type="InterPro" id="IPR024368">
    <property type="entry name" value="Ecl1/2/3"/>
</dbReference>
<organism evidence="2 3">
    <name type="scientific">Chaetomidium leptoderma</name>
    <dbReference type="NCBI Taxonomy" id="669021"/>
    <lineage>
        <taxon>Eukaryota</taxon>
        <taxon>Fungi</taxon>
        <taxon>Dikarya</taxon>
        <taxon>Ascomycota</taxon>
        <taxon>Pezizomycotina</taxon>
        <taxon>Sordariomycetes</taxon>
        <taxon>Sordariomycetidae</taxon>
        <taxon>Sordariales</taxon>
        <taxon>Chaetomiaceae</taxon>
        <taxon>Chaetomidium</taxon>
    </lineage>
</organism>
<proteinExistence type="predicted"/>
<dbReference type="Proteomes" id="UP001302745">
    <property type="component" value="Unassembled WGS sequence"/>
</dbReference>
<gene>
    <name evidence="2" type="ORF">C8A00DRAFT_40189</name>
</gene>
<feature type="compositionally biased region" description="Low complexity" evidence="1">
    <location>
        <begin position="131"/>
        <end position="147"/>
    </location>
</feature>
<name>A0AAN7A0E8_9PEZI</name>
<evidence type="ECO:0000313" key="3">
    <source>
        <dbReference type="Proteomes" id="UP001302745"/>
    </source>
</evidence>
<dbReference type="AlphaFoldDB" id="A0AAN7A0E8"/>
<keyword evidence="3" id="KW-1185">Reference proteome</keyword>
<dbReference type="Pfam" id="PF12855">
    <property type="entry name" value="Ecl1"/>
    <property type="match status" value="1"/>
</dbReference>
<evidence type="ECO:0000313" key="2">
    <source>
        <dbReference type="EMBL" id="KAK4157477.1"/>
    </source>
</evidence>